<dbReference type="InterPro" id="IPR011737">
    <property type="entry name" value="CHP02206_TP0381"/>
</dbReference>
<dbReference type="Proteomes" id="UP000613840">
    <property type="component" value="Unassembled WGS sequence"/>
</dbReference>
<evidence type="ECO:0000256" key="1">
    <source>
        <dbReference type="SAM" id="Phobius"/>
    </source>
</evidence>
<evidence type="ECO:0000313" key="2">
    <source>
        <dbReference type="EMBL" id="GGL47089.1"/>
    </source>
</evidence>
<dbReference type="NCBIfam" id="TIGR02206">
    <property type="entry name" value="intg_mem_TP0381"/>
    <property type="match status" value="1"/>
</dbReference>
<dbReference type="Pfam" id="PF14808">
    <property type="entry name" value="TMEM164"/>
    <property type="match status" value="1"/>
</dbReference>
<sequence length="244" mass="27736">MHLIGDTFVRWGFGHWAMLVLTVVGSVVLVIVGRRIRGKPAATTVSVVFAVVLLIITVIHLIHGLLPGNFRMQGSIPLQLSDLLRFVSAYALWRRRFWAVALVYYWGLTFNPQSLITPNLHYTWSPLYDFFMYWSLHILVMWAAIFLTWGLGHTPTWRSYWIGIIATVIWAVFTFGFNVVAGTNYGFLNATPASASLLDVMGPWPMYLLSAFVAMFVIWALITWPWMIIARVRRGQSRTPASLG</sequence>
<comment type="caution">
    <text evidence="2">The sequence shown here is derived from an EMBL/GenBank/DDBJ whole genome shotgun (WGS) entry which is preliminary data.</text>
</comment>
<feature type="transmembrane region" description="Helical" evidence="1">
    <location>
        <begin position="45"/>
        <end position="66"/>
    </location>
</feature>
<keyword evidence="1" id="KW-0472">Membrane</keyword>
<feature type="transmembrane region" description="Helical" evidence="1">
    <location>
        <begin position="161"/>
        <end position="187"/>
    </location>
</feature>
<accession>A0A917S0U6</accession>
<proteinExistence type="predicted"/>
<reference evidence="2" key="2">
    <citation type="submission" date="2020-09" db="EMBL/GenBank/DDBJ databases">
        <authorList>
            <person name="Sun Q."/>
            <person name="Zhou Y."/>
        </authorList>
    </citation>
    <scope>NUCLEOTIDE SEQUENCE</scope>
    <source>
        <strain evidence="2">CGMCC 4.7306</strain>
    </source>
</reference>
<keyword evidence="1" id="KW-0812">Transmembrane</keyword>
<evidence type="ECO:0000313" key="3">
    <source>
        <dbReference type="Proteomes" id="UP000613840"/>
    </source>
</evidence>
<feature type="transmembrane region" description="Helical" evidence="1">
    <location>
        <begin position="130"/>
        <end position="149"/>
    </location>
</feature>
<name>A0A917S0U6_9ACTN</name>
<organism evidence="2 3">
    <name type="scientific">Microlunatus endophyticus</name>
    <dbReference type="NCBI Taxonomy" id="1716077"/>
    <lineage>
        <taxon>Bacteria</taxon>
        <taxon>Bacillati</taxon>
        <taxon>Actinomycetota</taxon>
        <taxon>Actinomycetes</taxon>
        <taxon>Propionibacteriales</taxon>
        <taxon>Propionibacteriaceae</taxon>
        <taxon>Microlunatus</taxon>
    </lineage>
</organism>
<gene>
    <name evidence="2" type="ORF">GCM10011575_01190</name>
</gene>
<reference evidence="2" key="1">
    <citation type="journal article" date="2014" name="Int. J. Syst. Evol. Microbiol.">
        <title>Complete genome sequence of Corynebacterium casei LMG S-19264T (=DSM 44701T), isolated from a smear-ripened cheese.</title>
        <authorList>
            <consortium name="US DOE Joint Genome Institute (JGI-PGF)"/>
            <person name="Walter F."/>
            <person name="Albersmeier A."/>
            <person name="Kalinowski J."/>
            <person name="Ruckert C."/>
        </authorList>
    </citation>
    <scope>NUCLEOTIDE SEQUENCE</scope>
    <source>
        <strain evidence="2">CGMCC 4.7306</strain>
    </source>
</reference>
<evidence type="ECO:0008006" key="4">
    <source>
        <dbReference type="Google" id="ProtNLM"/>
    </source>
</evidence>
<feature type="transmembrane region" description="Helical" evidence="1">
    <location>
        <begin position="207"/>
        <end position="229"/>
    </location>
</feature>
<feature type="transmembrane region" description="Helical" evidence="1">
    <location>
        <begin position="13"/>
        <end position="33"/>
    </location>
</feature>
<dbReference type="AlphaFoldDB" id="A0A917S0U6"/>
<keyword evidence="1" id="KW-1133">Transmembrane helix</keyword>
<dbReference type="RefSeq" id="WP_229669582.1">
    <property type="nucleotide sequence ID" value="NZ_BMMZ01000001.1"/>
</dbReference>
<protein>
    <recommendedName>
        <fullName evidence="4">TIGR02206 family membrane protein</fullName>
    </recommendedName>
</protein>
<dbReference type="EMBL" id="BMMZ01000001">
    <property type="protein sequence ID" value="GGL47089.1"/>
    <property type="molecule type" value="Genomic_DNA"/>
</dbReference>
<keyword evidence="3" id="KW-1185">Reference proteome</keyword>